<dbReference type="Gene3D" id="1.20.1440.230">
    <property type="entry name" value="NADH-ubiquinone oxidoreductase 51kDa subunit, iron-sulphur binding domain"/>
    <property type="match status" value="1"/>
</dbReference>
<dbReference type="eggNOG" id="COG1894">
    <property type="taxonomic scope" value="Bacteria"/>
</dbReference>
<dbReference type="SUPFAM" id="SSF52833">
    <property type="entry name" value="Thioredoxin-like"/>
    <property type="match status" value="1"/>
</dbReference>
<dbReference type="CDD" id="cd02980">
    <property type="entry name" value="TRX_Fd_family"/>
    <property type="match status" value="1"/>
</dbReference>
<keyword evidence="2" id="KW-0004">4Fe-4S</keyword>
<dbReference type="NCBIfam" id="NF010120">
    <property type="entry name" value="PRK13596.1"/>
    <property type="match status" value="1"/>
</dbReference>
<dbReference type="GO" id="GO:0051539">
    <property type="term" value="F:4 iron, 4 sulfur cluster binding"/>
    <property type="evidence" value="ECO:0007669"/>
    <property type="project" value="UniProtKB-KW"/>
</dbReference>
<evidence type="ECO:0000256" key="2">
    <source>
        <dbReference type="ARBA" id="ARBA00022485"/>
    </source>
</evidence>
<dbReference type="Gene3D" id="3.10.20.600">
    <property type="match status" value="1"/>
</dbReference>
<dbReference type="InterPro" id="IPR019575">
    <property type="entry name" value="Nuop51_4Fe4S-bd"/>
</dbReference>
<dbReference type="Pfam" id="PF01257">
    <property type="entry name" value="2Fe-2S_thioredx"/>
    <property type="match status" value="1"/>
</dbReference>
<dbReference type="Gene3D" id="3.40.50.11540">
    <property type="entry name" value="NADH-ubiquinone oxidoreductase 51kDa subunit"/>
    <property type="match status" value="1"/>
</dbReference>
<reference evidence="7 8" key="1">
    <citation type="submission" date="2010-08" db="EMBL/GenBank/DDBJ databases">
        <title>Complete sequence of Clostridium cellulovorans 743B.</title>
        <authorList>
            <consortium name="US DOE Joint Genome Institute"/>
            <person name="Lucas S."/>
            <person name="Copeland A."/>
            <person name="Lapidus A."/>
            <person name="Cheng J.-F."/>
            <person name="Bruce D."/>
            <person name="Goodwin L."/>
            <person name="Pitluck S."/>
            <person name="Chertkov O."/>
            <person name="Detter J.C."/>
            <person name="Han C."/>
            <person name="Tapia R."/>
            <person name="Land M."/>
            <person name="Hauser L."/>
            <person name="Chang Y.-J."/>
            <person name="Jeffries C."/>
            <person name="Kyrpides N."/>
            <person name="Ivanova N."/>
            <person name="Mikhailova N."/>
            <person name="Hemme C.L."/>
            <person name="Woyke T."/>
        </authorList>
    </citation>
    <scope>NUCLEOTIDE SEQUENCE [LARGE SCALE GENOMIC DNA]</scope>
    <source>
        <strain evidence="8">ATCC 35296 / DSM 3052 / OCM 3 / 743B</strain>
    </source>
</reference>
<dbReference type="EMBL" id="CP002160">
    <property type="protein sequence ID" value="ADL52298.1"/>
    <property type="molecule type" value="Genomic_DNA"/>
</dbReference>
<keyword evidence="8" id="KW-1185">Reference proteome</keyword>
<evidence type="ECO:0000313" key="8">
    <source>
        <dbReference type="Proteomes" id="UP000002730"/>
    </source>
</evidence>
<dbReference type="InterPro" id="IPR011538">
    <property type="entry name" value="Nuo51_FMN-bd"/>
</dbReference>
<evidence type="ECO:0000256" key="4">
    <source>
        <dbReference type="ARBA" id="ARBA00023004"/>
    </source>
</evidence>
<proteinExistence type="inferred from homology"/>
<evidence type="ECO:0000256" key="3">
    <source>
        <dbReference type="ARBA" id="ARBA00022723"/>
    </source>
</evidence>
<dbReference type="SUPFAM" id="SSF142984">
    <property type="entry name" value="Nqo1 middle domain-like"/>
    <property type="match status" value="1"/>
</dbReference>
<dbReference type="Gene3D" id="3.30.70.20">
    <property type="match status" value="1"/>
</dbReference>
<dbReference type="Gene3D" id="3.40.30.10">
    <property type="entry name" value="Glutaredoxin"/>
    <property type="match status" value="1"/>
</dbReference>
<dbReference type="Pfam" id="PF00037">
    <property type="entry name" value="Fer4"/>
    <property type="match status" value="1"/>
</dbReference>
<name>D9SQU2_CLOC7</name>
<evidence type="ECO:0000313" key="7">
    <source>
        <dbReference type="EMBL" id="ADL52298.1"/>
    </source>
</evidence>
<dbReference type="SUPFAM" id="SSF54862">
    <property type="entry name" value="4Fe-4S ferredoxins"/>
    <property type="match status" value="1"/>
</dbReference>
<dbReference type="Pfam" id="PF10589">
    <property type="entry name" value="NADH_4Fe-4S"/>
    <property type="match status" value="1"/>
</dbReference>
<dbReference type="PANTHER" id="PTHR43578">
    <property type="entry name" value="NADH-QUINONE OXIDOREDUCTASE SUBUNIT F"/>
    <property type="match status" value="1"/>
</dbReference>
<dbReference type="PANTHER" id="PTHR43578:SF3">
    <property type="entry name" value="NADH-QUINONE OXIDOREDUCTASE SUBUNIT F"/>
    <property type="match status" value="1"/>
</dbReference>
<keyword evidence="5" id="KW-0411">Iron-sulfur</keyword>
<dbReference type="STRING" id="573061.Clocel_2588"/>
<feature type="domain" description="4Fe-4S ferredoxin-type" evidence="6">
    <location>
        <begin position="586"/>
        <end position="613"/>
    </location>
</feature>
<dbReference type="SUPFAM" id="SSF140490">
    <property type="entry name" value="Nqo1C-terminal domain-like"/>
    <property type="match status" value="1"/>
</dbReference>
<dbReference type="FunFam" id="1.20.1440.230:FF:000001">
    <property type="entry name" value="Mitochondrial NADH dehydrogenase flavoprotein 1"/>
    <property type="match status" value="1"/>
</dbReference>
<dbReference type="InterPro" id="IPR037207">
    <property type="entry name" value="Nuop51_4Fe4S-bd_sf"/>
</dbReference>
<dbReference type="SMART" id="SM00928">
    <property type="entry name" value="NADH_4Fe-4S"/>
    <property type="match status" value="1"/>
</dbReference>
<dbReference type="Gene3D" id="6.10.250.1450">
    <property type="match status" value="1"/>
</dbReference>
<evidence type="ECO:0000259" key="6">
    <source>
        <dbReference type="PROSITE" id="PS51379"/>
    </source>
</evidence>
<dbReference type="GO" id="GO:0016491">
    <property type="term" value="F:oxidoreductase activity"/>
    <property type="evidence" value="ECO:0007669"/>
    <property type="project" value="UniProtKB-KW"/>
</dbReference>
<protein>
    <submittedName>
        <fullName evidence="7">NADH dehydrogenase (Quinone)</fullName>
        <ecNumber evidence="7">1.6.99.5</ecNumber>
    </submittedName>
</protein>
<evidence type="ECO:0000256" key="5">
    <source>
        <dbReference type="ARBA" id="ARBA00023014"/>
    </source>
</evidence>
<dbReference type="SUPFAM" id="SSF142019">
    <property type="entry name" value="Nqo1 FMN-binding domain-like"/>
    <property type="match status" value="1"/>
</dbReference>
<dbReference type="GO" id="GO:0046872">
    <property type="term" value="F:metal ion binding"/>
    <property type="evidence" value="ECO:0007669"/>
    <property type="project" value="UniProtKB-KW"/>
</dbReference>
<organism evidence="7 8">
    <name type="scientific">Clostridium cellulovorans (strain ATCC 35296 / DSM 3052 / OCM 3 / 743B)</name>
    <dbReference type="NCBI Taxonomy" id="573061"/>
    <lineage>
        <taxon>Bacteria</taxon>
        <taxon>Bacillati</taxon>
        <taxon>Bacillota</taxon>
        <taxon>Clostridia</taxon>
        <taxon>Eubacteriales</taxon>
        <taxon>Clostridiaceae</taxon>
        <taxon>Clostridium</taxon>
    </lineage>
</organism>
<dbReference type="EC" id="1.6.99.5" evidence="7"/>
<dbReference type="KEGG" id="ccb:Clocel_2588"/>
<feature type="domain" description="4Fe-4S ferredoxin-type" evidence="6">
    <location>
        <begin position="557"/>
        <end position="585"/>
    </location>
</feature>
<dbReference type="Proteomes" id="UP000002730">
    <property type="component" value="Chromosome"/>
</dbReference>
<keyword evidence="4" id="KW-0408">Iron</keyword>
<dbReference type="InterPro" id="IPR036249">
    <property type="entry name" value="Thioredoxin-like_sf"/>
</dbReference>
<evidence type="ECO:0000256" key="1">
    <source>
        <dbReference type="ARBA" id="ARBA00007523"/>
    </source>
</evidence>
<gene>
    <name evidence="7" type="ordered locus">Clocel_2588</name>
</gene>
<dbReference type="FunFam" id="3.40.50.11540:FF:000001">
    <property type="entry name" value="NADH dehydrogenase [ubiquinone] flavoprotein 1, mitochondrial"/>
    <property type="match status" value="1"/>
</dbReference>
<keyword evidence="7" id="KW-0560">Oxidoreductase</keyword>
<comment type="similarity">
    <text evidence="1">Belongs to the complex I 51 kDa subunit family.</text>
</comment>
<dbReference type="InterPro" id="IPR037225">
    <property type="entry name" value="Nuo51_FMN-bd_sf"/>
</dbReference>
<dbReference type="PROSITE" id="PS51379">
    <property type="entry name" value="4FE4S_FER_2"/>
    <property type="match status" value="2"/>
</dbReference>
<sequence length="613" mass="67821">MELLKQLKKMQKEFQENLENLKTRILVCGGTGCISCGCKQILDKLKEELLINFLDDKFRLIETGCHGLCEKGPIVIIYPEKTFYCNVQVEDIKELVERQLINGEKVERLLYKNQISGRDIYSYEDINFYRKQQKLVLSNCGEINPESIEAYISKGGYQAVGNVLTKMKPQEVIDEVKNSGLRGRGGGGFLTGLKWQLARDSIGVKKYVICNADEGDPGAFMDESILVGDPHKVIEGMIIAAYSIGSDQGYIYVRAEYPLAIKRLEKAIDQAKQYGFLGKEMFGEVFSFNIEIKVGAGAFVCGEETALIASIEGKRGMPRSKPPFPAEEGLWGKPTNINNVETYANIPIIINRGAEFFRSIGTKGSKGTKVFSLTGKIENTGLVEVPMGISMKEIIYDIGGGVPNNRKFKAVQIGGPSGGCLTEEKLDLPVDYDSLLQVGAIMGSGGLVVMDEDNCMVDMARFFLNFTVEESCGKCTPCSEGTRRMLEILEKIVNGRAKIEDLDQLENLAKTIKDTALCGLGQAAPNPILSTLKYFRHEYEEHIKYKKCVAGVCNALVKYYITDDCKGCTKCMNVCAVDAINGQVRSRHIIDADKCIRCGACRKICSFDAIIKT</sequence>
<dbReference type="AlphaFoldDB" id="D9SQU2"/>
<dbReference type="Pfam" id="PF01512">
    <property type="entry name" value="Complex1_51K"/>
    <property type="match status" value="1"/>
</dbReference>
<dbReference type="OrthoDB" id="9761899at2"/>
<dbReference type="InterPro" id="IPR017896">
    <property type="entry name" value="4Fe4S_Fe-S-bd"/>
</dbReference>
<accession>D9SQU2</accession>
<dbReference type="HOGENOM" id="CLU_014881_3_2_9"/>
<keyword evidence="3" id="KW-0479">Metal-binding</keyword>